<gene>
    <name evidence="2" type="ORF">FB467_3308</name>
</gene>
<sequence>MGVVGIGGLFFRSKDPDARAAWYREHLGIDAGQTSVWEQSAGGTVLAPFPADSGYFPADQQFMLNLRVDDLDALTDRLEAAGIDVERVVDDGDAGYGLFARIYDPEGLPIELWQPPSG</sequence>
<dbReference type="GO" id="GO:0051213">
    <property type="term" value="F:dioxygenase activity"/>
    <property type="evidence" value="ECO:0007669"/>
    <property type="project" value="UniProtKB-KW"/>
</dbReference>
<keyword evidence="3" id="KW-1185">Reference proteome</keyword>
<reference evidence="2 3" key="1">
    <citation type="submission" date="2019-06" db="EMBL/GenBank/DDBJ databases">
        <title>Sequencing the genomes of 1000 actinobacteria strains.</title>
        <authorList>
            <person name="Klenk H.-P."/>
        </authorList>
    </citation>
    <scope>NUCLEOTIDE SEQUENCE [LARGE SCALE GENOMIC DNA]</scope>
    <source>
        <strain evidence="2 3">DSM 12335</strain>
    </source>
</reference>
<dbReference type="InterPro" id="IPR029068">
    <property type="entry name" value="Glyas_Bleomycin-R_OHBP_Dase"/>
</dbReference>
<dbReference type="InterPro" id="IPR037523">
    <property type="entry name" value="VOC_core"/>
</dbReference>
<name>A0A542YVN3_9MICO</name>
<dbReference type="CDD" id="cd06587">
    <property type="entry name" value="VOC"/>
    <property type="match status" value="1"/>
</dbReference>
<proteinExistence type="predicted"/>
<dbReference type="AlphaFoldDB" id="A0A542YVN3"/>
<accession>A0A542YVN3</accession>
<organism evidence="2 3">
    <name type="scientific">Ornithinicoccus hortensis</name>
    <dbReference type="NCBI Taxonomy" id="82346"/>
    <lineage>
        <taxon>Bacteria</taxon>
        <taxon>Bacillati</taxon>
        <taxon>Actinomycetota</taxon>
        <taxon>Actinomycetes</taxon>
        <taxon>Micrococcales</taxon>
        <taxon>Intrasporangiaceae</taxon>
        <taxon>Ornithinicoccus</taxon>
    </lineage>
</organism>
<evidence type="ECO:0000313" key="3">
    <source>
        <dbReference type="Proteomes" id="UP000319516"/>
    </source>
</evidence>
<dbReference type="OrthoDB" id="9799428at2"/>
<dbReference type="Proteomes" id="UP000319516">
    <property type="component" value="Unassembled WGS sequence"/>
</dbReference>
<dbReference type="Pfam" id="PF18029">
    <property type="entry name" value="Glyoxalase_6"/>
    <property type="match status" value="1"/>
</dbReference>
<keyword evidence="2" id="KW-0560">Oxidoreductase</keyword>
<dbReference type="EMBL" id="VFOP01000001">
    <property type="protein sequence ID" value="TQL52137.1"/>
    <property type="molecule type" value="Genomic_DNA"/>
</dbReference>
<comment type="caution">
    <text evidence="2">The sequence shown here is derived from an EMBL/GenBank/DDBJ whole genome shotgun (WGS) entry which is preliminary data.</text>
</comment>
<evidence type="ECO:0000313" key="2">
    <source>
        <dbReference type="EMBL" id="TQL52137.1"/>
    </source>
</evidence>
<feature type="domain" description="VOC" evidence="1">
    <location>
        <begin position="5"/>
        <end position="115"/>
    </location>
</feature>
<dbReference type="Gene3D" id="3.10.180.10">
    <property type="entry name" value="2,3-Dihydroxybiphenyl 1,2-Dioxygenase, domain 1"/>
    <property type="match status" value="1"/>
</dbReference>
<dbReference type="InterPro" id="IPR041581">
    <property type="entry name" value="Glyoxalase_6"/>
</dbReference>
<dbReference type="PROSITE" id="PS51819">
    <property type="entry name" value="VOC"/>
    <property type="match status" value="1"/>
</dbReference>
<dbReference type="RefSeq" id="WP_141786048.1">
    <property type="nucleotide sequence ID" value="NZ_BAAAIK010000001.1"/>
</dbReference>
<evidence type="ECO:0000259" key="1">
    <source>
        <dbReference type="PROSITE" id="PS51819"/>
    </source>
</evidence>
<dbReference type="SUPFAM" id="SSF54593">
    <property type="entry name" value="Glyoxalase/Bleomycin resistance protein/Dihydroxybiphenyl dioxygenase"/>
    <property type="match status" value="1"/>
</dbReference>
<keyword evidence="2" id="KW-0223">Dioxygenase</keyword>
<protein>
    <submittedName>
        <fullName evidence="2">Glyoxalase/bleomycin resistance protein/dioxygenase superfamily protein</fullName>
    </submittedName>
</protein>